<dbReference type="GO" id="GO:0002376">
    <property type="term" value="P:immune system process"/>
    <property type="evidence" value="ECO:0007669"/>
    <property type="project" value="UniProtKB-KW"/>
</dbReference>
<evidence type="ECO:0000259" key="9">
    <source>
        <dbReference type="SMART" id="SM00043"/>
    </source>
</evidence>
<keyword evidence="4" id="KW-0646">Protease inhibitor</keyword>
<dbReference type="PROSITE" id="PS00287">
    <property type="entry name" value="CYSTATIN"/>
    <property type="match status" value="1"/>
</dbReference>
<gene>
    <name evidence="10" type="ORF">OJAV_G00197610</name>
</gene>
<dbReference type="AlphaFoldDB" id="A0A3S2LQ65"/>
<dbReference type="EMBL" id="CM012456">
    <property type="protein sequence ID" value="RVE58788.1"/>
    <property type="molecule type" value="Genomic_DNA"/>
</dbReference>
<keyword evidence="11" id="KW-1185">Reference proteome</keyword>
<dbReference type="OrthoDB" id="2429551at2759"/>
<evidence type="ECO:0000256" key="5">
    <source>
        <dbReference type="ARBA" id="ARBA00022704"/>
    </source>
</evidence>
<keyword evidence="5" id="KW-0789">Thiol protease inhibitor</keyword>
<evidence type="ECO:0000313" key="10">
    <source>
        <dbReference type="EMBL" id="RVE58788.1"/>
    </source>
</evidence>
<keyword evidence="3" id="KW-0963">Cytoplasm</keyword>
<evidence type="ECO:0000256" key="1">
    <source>
        <dbReference type="ARBA" id="ARBA00004496"/>
    </source>
</evidence>
<dbReference type="Pfam" id="PF00031">
    <property type="entry name" value="Cystatin"/>
    <property type="match status" value="1"/>
</dbReference>
<dbReference type="CDD" id="cd00042">
    <property type="entry name" value="CY"/>
    <property type="match status" value="1"/>
</dbReference>
<dbReference type="FunFam" id="3.10.450.10:FF:000001">
    <property type="entry name" value="Cystatin-A"/>
    <property type="match status" value="1"/>
</dbReference>
<sequence length="103" mass="11333">MSNSGGLIPGLSEAKDATPVIQQICDKVKPDMEKKAGKVFADFLAKIYKTQLVAGTNYFIKVHVGGDDYTHIRVFQSLPGDAGKFELTSYQFPKSLSDPIVYF</sequence>
<feature type="domain" description="Cystatin" evidence="9">
    <location>
        <begin position="6"/>
        <end position="101"/>
    </location>
</feature>
<dbReference type="PRINTS" id="PR00295">
    <property type="entry name" value="STEFINA"/>
</dbReference>
<keyword evidence="6" id="KW-0391">Immunity</keyword>
<dbReference type="SMART" id="SM00043">
    <property type="entry name" value="CY"/>
    <property type="match status" value="1"/>
</dbReference>
<organism evidence="10 11">
    <name type="scientific">Oryzias javanicus</name>
    <name type="common">Javanese ricefish</name>
    <name type="synonym">Aplocheilus javanicus</name>
    <dbReference type="NCBI Taxonomy" id="123683"/>
    <lineage>
        <taxon>Eukaryota</taxon>
        <taxon>Metazoa</taxon>
        <taxon>Chordata</taxon>
        <taxon>Craniata</taxon>
        <taxon>Vertebrata</taxon>
        <taxon>Euteleostomi</taxon>
        <taxon>Actinopterygii</taxon>
        <taxon>Neopterygii</taxon>
        <taxon>Teleostei</taxon>
        <taxon>Neoteleostei</taxon>
        <taxon>Acanthomorphata</taxon>
        <taxon>Ovalentaria</taxon>
        <taxon>Atherinomorphae</taxon>
        <taxon>Beloniformes</taxon>
        <taxon>Adrianichthyidae</taxon>
        <taxon>Oryziinae</taxon>
        <taxon>Oryzias</taxon>
    </lineage>
</organism>
<evidence type="ECO:0000256" key="3">
    <source>
        <dbReference type="ARBA" id="ARBA00022490"/>
    </source>
</evidence>
<dbReference type="GO" id="GO:0005829">
    <property type="term" value="C:cytosol"/>
    <property type="evidence" value="ECO:0007669"/>
    <property type="project" value="TreeGrafter"/>
</dbReference>
<dbReference type="InterPro" id="IPR018073">
    <property type="entry name" value="Prot_inh_cystat_CS"/>
</dbReference>
<reference evidence="10 11" key="2">
    <citation type="submission" date="2019-01" db="EMBL/GenBank/DDBJ databases">
        <title>A chromosome length genome reference of the Java medaka (oryzias javanicus).</title>
        <authorList>
            <person name="Herpin A."/>
            <person name="Takehana Y."/>
            <person name="Naruse K."/>
            <person name="Ansai S."/>
            <person name="Kawaguchi M."/>
        </authorList>
    </citation>
    <scope>NUCLEOTIDE SEQUENCE [LARGE SCALE GENOMIC DNA]</scope>
    <source>
        <strain evidence="10">RS831</strain>
        <tissue evidence="10">Whole body</tissue>
    </source>
</reference>
<evidence type="ECO:0000256" key="4">
    <source>
        <dbReference type="ARBA" id="ARBA00022690"/>
    </source>
</evidence>
<dbReference type="InterPro" id="IPR046350">
    <property type="entry name" value="Cystatin_sf"/>
</dbReference>
<dbReference type="PANTHER" id="PTHR11414">
    <property type="entry name" value="CYSTATIN FAMILY MEMBER"/>
    <property type="match status" value="1"/>
</dbReference>
<comment type="subcellular location">
    <subcellularLocation>
        <location evidence="1">Cytoplasm</location>
    </subcellularLocation>
</comment>
<evidence type="ECO:0000313" key="11">
    <source>
        <dbReference type="Proteomes" id="UP000283210"/>
    </source>
</evidence>
<protein>
    <recommendedName>
        <fullName evidence="7">Cystatin-B</fullName>
    </recommendedName>
    <alternativeName>
        <fullName evidence="8">Stefin-B</fullName>
    </alternativeName>
</protein>
<dbReference type="PANTHER" id="PTHR11414:SF21">
    <property type="entry name" value="CYSTATIN 14A, TANDEM DUPLICATE 1-RELATED"/>
    <property type="match status" value="1"/>
</dbReference>
<dbReference type="GO" id="GO:0071220">
    <property type="term" value="P:cellular response to bacterial lipoprotein"/>
    <property type="evidence" value="ECO:0007669"/>
    <property type="project" value="UniProtKB-ARBA"/>
</dbReference>
<evidence type="ECO:0000256" key="2">
    <source>
        <dbReference type="ARBA" id="ARBA00009403"/>
    </source>
</evidence>
<dbReference type="InterPro" id="IPR001713">
    <property type="entry name" value="Prot_inh_stefin"/>
</dbReference>
<evidence type="ECO:0000256" key="7">
    <source>
        <dbReference type="ARBA" id="ARBA00040677"/>
    </source>
</evidence>
<name>A0A3S2LQ65_ORYJA</name>
<accession>A0A3S2LQ65</accession>
<dbReference type="Proteomes" id="UP000283210">
    <property type="component" value="Chromosome 20"/>
</dbReference>
<proteinExistence type="inferred from homology"/>
<evidence type="ECO:0000256" key="6">
    <source>
        <dbReference type="ARBA" id="ARBA00022859"/>
    </source>
</evidence>
<dbReference type="InterPro" id="IPR000010">
    <property type="entry name" value="Cystatin_dom"/>
</dbReference>
<evidence type="ECO:0000256" key="8">
    <source>
        <dbReference type="ARBA" id="ARBA00041437"/>
    </source>
</evidence>
<comment type="similarity">
    <text evidence="2">Belongs to the cystatin family.</text>
</comment>
<dbReference type="Gene3D" id="3.10.450.10">
    <property type="match status" value="1"/>
</dbReference>
<dbReference type="SUPFAM" id="SSF54403">
    <property type="entry name" value="Cystatin/monellin"/>
    <property type="match status" value="1"/>
</dbReference>
<reference evidence="10 11" key="1">
    <citation type="submission" date="2018-11" db="EMBL/GenBank/DDBJ databases">
        <authorList>
            <person name="Lopez-Roques C."/>
            <person name="Donnadieu C."/>
            <person name="Bouchez O."/>
            <person name="Klopp C."/>
            <person name="Cabau C."/>
            <person name="Zahm M."/>
        </authorList>
    </citation>
    <scope>NUCLEOTIDE SEQUENCE [LARGE SCALE GENOMIC DNA]</scope>
    <source>
        <strain evidence="10">RS831</strain>
        <tissue evidence="10">Whole body</tissue>
    </source>
</reference>
<dbReference type="GO" id="GO:0004869">
    <property type="term" value="F:cysteine-type endopeptidase inhibitor activity"/>
    <property type="evidence" value="ECO:0007669"/>
    <property type="project" value="UniProtKB-KW"/>
</dbReference>